<dbReference type="PROSITE" id="PS00622">
    <property type="entry name" value="HTH_LUXR_1"/>
    <property type="match status" value="1"/>
</dbReference>
<dbReference type="Pfam" id="PF00196">
    <property type="entry name" value="GerE"/>
    <property type="match status" value="1"/>
</dbReference>
<feature type="domain" description="Response regulatory" evidence="6">
    <location>
        <begin position="10"/>
        <end position="124"/>
    </location>
</feature>
<evidence type="ECO:0000259" key="6">
    <source>
        <dbReference type="PROSITE" id="PS50110"/>
    </source>
</evidence>
<protein>
    <submittedName>
        <fullName evidence="7">Response regulator</fullName>
    </submittedName>
</protein>
<proteinExistence type="predicted"/>
<sequence>MKQKTEKSTLVRLVDDDLDLLEGLTYMLEEEGWKVRTYPNAESFLELDDKNTPGCIVLDYIMPRVTGVELQQILEKRGFKQPVLFLTAHADLDMAISVFRKGAENLLKKPVDPDELLEAIRKAVERDRRQRGEVKKSAGRYAALSEREVIRLVNEGLMNNQIAERLGLSERTVESHRFHAYQKIGISTAKELRRFLEEAN</sequence>
<dbReference type="SUPFAM" id="SSF46894">
    <property type="entry name" value="C-terminal effector domain of the bipartite response regulators"/>
    <property type="match status" value="1"/>
</dbReference>
<evidence type="ECO:0000256" key="2">
    <source>
        <dbReference type="ARBA" id="ARBA00023125"/>
    </source>
</evidence>
<dbReference type="GO" id="GO:0006355">
    <property type="term" value="P:regulation of DNA-templated transcription"/>
    <property type="evidence" value="ECO:0007669"/>
    <property type="project" value="InterPro"/>
</dbReference>
<dbReference type="PROSITE" id="PS50110">
    <property type="entry name" value="RESPONSE_REGULATORY"/>
    <property type="match status" value="1"/>
</dbReference>
<dbReference type="OrthoDB" id="5514345at2"/>
<evidence type="ECO:0000313" key="7">
    <source>
        <dbReference type="EMBL" id="MVX57510.1"/>
    </source>
</evidence>
<keyword evidence="4" id="KW-0597">Phosphoprotein</keyword>
<dbReference type="GO" id="GO:0003677">
    <property type="term" value="F:DNA binding"/>
    <property type="evidence" value="ECO:0007669"/>
    <property type="project" value="UniProtKB-KW"/>
</dbReference>
<dbReference type="InterPro" id="IPR016032">
    <property type="entry name" value="Sig_transdc_resp-reg_C-effctor"/>
</dbReference>
<dbReference type="InterPro" id="IPR036388">
    <property type="entry name" value="WH-like_DNA-bd_sf"/>
</dbReference>
<keyword evidence="8" id="KW-1185">Reference proteome</keyword>
<dbReference type="Gene3D" id="1.10.10.10">
    <property type="entry name" value="Winged helix-like DNA-binding domain superfamily/Winged helix DNA-binding domain"/>
    <property type="match status" value="1"/>
</dbReference>
<dbReference type="Gene3D" id="3.40.50.2300">
    <property type="match status" value="1"/>
</dbReference>
<evidence type="ECO:0000256" key="4">
    <source>
        <dbReference type="PROSITE-ProRule" id="PRU00169"/>
    </source>
</evidence>
<dbReference type="PRINTS" id="PR00038">
    <property type="entry name" value="HTHLUXR"/>
</dbReference>
<keyword evidence="3" id="KW-0804">Transcription</keyword>
<accession>A0A6L6YIJ5</accession>
<dbReference type="AlphaFoldDB" id="A0A6L6YIJ5"/>
<dbReference type="PROSITE" id="PS50043">
    <property type="entry name" value="HTH_LUXR_2"/>
    <property type="match status" value="1"/>
</dbReference>
<dbReference type="EMBL" id="WSRP01000033">
    <property type="protein sequence ID" value="MVX57510.1"/>
    <property type="molecule type" value="Genomic_DNA"/>
</dbReference>
<evidence type="ECO:0000256" key="3">
    <source>
        <dbReference type="ARBA" id="ARBA00023163"/>
    </source>
</evidence>
<comment type="caution">
    <text evidence="7">The sequence shown here is derived from an EMBL/GenBank/DDBJ whole genome shotgun (WGS) entry which is preliminary data.</text>
</comment>
<feature type="modified residue" description="4-aspartylphosphate" evidence="4">
    <location>
        <position position="59"/>
    </location>
</feature>
<dbReference type="InterPro" id="IPR011006">
    <property type="entry name" value="CheY-like_superfamily"/>
</dbReference>
<evidence type="ECO:0000259" key="5">
    <source>
        <dbReference type="PROSITE" id="PS50043"/>
    </source>
</evidence>
<keyword evidence="2" id="KW-0238">DNA-binding</keyword>
<keyword evidence="1" id="KW-0805">Transcription regulation</keyword>
<dbReference type="Proteomes" id="UP000472580">
    <property type="component" value="Unassembled WGS sequence"/>
</dbReference>
<dbReference type="SUPFAM" id="SSF52172">
    <property type="entry name" value="CheY-like"/>
    <property type="match status" value="1"/>
</dbReference>
<dbReference type="CDD" id="cd06170">
    <property type="entry name" value="LuxR_C_like"/>
    <property type="match status" value="1"/>
</dbReference>
<dbReference type="PANTHER" id="PTHR44688">
    <property type="entry name" value="DNA-BINDING TRANSCRIPTIONAL ACTIVATOR DEVR_DOSR"/>
    <property type="match status" value="1"/>
</dbReference>
<dbReference type="InterPro" id="IPR001789">
    <property type="entry name" value="Sig_transdc_resp-reg_receiver"/>
</dbReference>
<dbReference type="PANTHER" id="PTHR44688:SF16">
    <property type="entry name" value="DNA-BINDING TRANSCRIPTIONAL ACTIVATOR DEVR_DOSR"/>
    <property type="match status" value="1"/>
</dbReference>
<gene>
    <name evidence="7" type="ORF">E5987_09920</name>
</gene>
<evidence type="ECO:0000313" key="8">
    <source>
        <dbReference type="Proteomes" id="UP000472580"/>
    </source>
</evidence>
<dbReference type="RefSeq" id="WP_160335930.1">
    <property type="nucleotide sequence ID" value="NZ_WSRP01000033.1"/>
</dbReference>
<feature type="domain" description="HTH luxR-type" evidence="5">
    <location>
        <begin position="137"/>
        <end position="200"/>
    </location>
</feature>
<dbReference type="SMART" id="SM00421">
    <property type="entry name" value="HTH_LUXR"/>
    <property type="match status" value="1"/>
</dbReference>
<organism evidence="7 8">
    <name type="scientific">Parasutterella muris</name>
    <dbReference type="NCBI Taxonomy" id="2565572"/>
    <lineage>
        <taxon>Bacteria</taxon>
        <taxon>Pseudomonadati</taxon>
        <taxon>Pseudomonadota</taxon>
        <taxon>Betaproteobacteria</taxon>
        <taxon>Burkholderiales</taxon>
        <taxon>Sutterellaceae</taxon>
        <taxon>Parasutterella</taxon>
    </lineage>
</organism>
<evidence type="ECO:0000256" key="1">
    <source>
        <dbReference type="ARBA" id="ARBA00023015"/>
    </source>
</evidence>
<dbReference type="GO" id="GO:0000160">
    <property type="term" value="P:phosphorelay signal transduction system"/>
    <property type="evidence" value="ECO:0007669"/>
    <property type="project" value="InterPro"/>
</dbReference>
<name>A0A6L6YIJ5_9BURK</name>
<dbReference type="Pfam" id="PF00072">
    <property type="entry name" value="Response_reg"/>
    <property type="match status" value="1"/>
</dbReference>
<dbReference type="InterPro" id="IPR000792">
    <property type="entry name" value="Tscrpt_reg_LuxR_C"/>
</dbReference>
<reference evidence="7 8" key="1">
    <citation type="submission" date="2019-12" db="EMBL/GenBank/DDBJ databases">
        <title>Microbes associate with the intestines of laboratory mice.</title>
        <authorList>
            <person name="Navarre W."/>
            <person name="Wong E."/>
        </authorList>
    </citation>
    <scope>NUCLEOTIDE SEQUENCE [LARGE SCALE GENOMIC DNA]</scope>
    <source>
        <strain evidence="7 8">NM82_D38</strain>
    </source>
</reference>
<dbReference type="SMART" id="SM00448">
    <property type="entry name" value="REC"/>
    <property type="match status" value="1"/>
</dbReference>